<gene>
    <name evidence="7" type="ORF">IAB89_00900</name>
</gene>
<dbReference type="PROSITE" id="PS00670">
    <property type="entry name" value="D_2_HYDROXYACID_DH_2"/>
    <property type="match status" value="1"/>
</dbReference>
<dbReference type="PROSITE" id="PS00065">
    <property type="entry name" value="D_2_HYDROXYACID_DH_1"/>
    <property type="match status" value="1"/>
</dbReference>
<reference evidence="7" key="2">
    <citation type="journal article" date="2021" name="PeerJ">
        <title>Extensive microbial diversity within the chicken gut microbiome revealed by metagenomics and culture.</title>
        <authorList>
            <person name="Gilroy R."/>
            <person name="Ravi A."/>
            <person name="Getino M."/>
            <person name="Pursley I."/>
            <person name="Horton D.L."/>
            <person name="Alikhan N.F."/>
            <person name="Baker D."/>
            <person name="Gharbi K."/>
            <person name="Hall N."/>
            <person name="Watson M."/>
            <person name="Adriaenssens E.M."/>
            <person name="Foster-Nyarko E."/>
            <person name="Jarju S."/>
            <person name="Secka A."/>
            <person name="Antonio M."/>
            <person name="Oren A."/>
            <person name="Chaudhuri R.R."/>
            <person name="La Ragione R."/>
            <person name="Hildebrand F."/>
            <person name="Pallen M.J."/>
        </authorList>
    </citation>
    <scope>NUCLEOTIDE SEQUENCE</scope>
    <source>
        <strain evidence="7">ChiSxjej1B13-7958</strain>
    </source>
</reference>
<dbReference type="FunFam" id="3.40.50.720:FF:000203">
    <property type="entry name" value="D-3-phosphoglycerate dehydrogenase (SerA)"/>
    <property type="match status" value="1"/>
</dbReference>
<evidence type="ECO:0000256" key="3">
    <source>
        <dbReference type="ARBA" id="ARBA00023027"/>
    </source>
</evidence>
<evidence type="ECO:0000259" key="6">
    <source>
        <dbReference type="Pfam" id="PF02826"/>
    </source>
</evidence>
<dbReference type="GO" id="GO:0051287">
    <property type="term" value="F:NAD binding"/>
    <property type="evidence" value="ECO:0007669"/>
    <property type="project" value="InterPro"/>
</dbReference>
<keyword evidence="3" id="KW-0520">NAD</keyword>
<evidence type="ECO:0000313" key="8">
    <source>
        <dbReference type="Proteomes" id="UP000824242"/>
    </source>
</evidence>
<name>A0A9D1ALF2_9FIRM</name>
<dbReference type="PROSITE" id="PS00671">
    <property type="entry name" value="D_2_HYDROXYACID_DH_3"/>
    <property type="match status" value="1"/>
</dbReference>
<dbReference type="Pfam" id="PF02826">
    <property type="entry name" value="2-Hacid_dh_C"/>
    <property type="match status" value="1"/>
</dbReference>
<dbReference type="Pfam" id="PF00389">
    <property type="entry name" value="2-Hacid_dh"/>
    <property type="match status" value="1"/>
</dbReference>
<dbReference type="InterPro" id="IPR029753">
    <property type="entry name" value="D-isomer_DH_CS"/>
</dbReference>
<dbReference type="Proteomes" id="UP000824242">
    <property type="component" value="Unassembled WGS sequence"/>
</dbReference>
<dbReference type="SUPFAM" id="SSF51735">
    <property type="entry name" value="NAD(P)-binding Rossmann-fold domains"/>
    <property type="match status" value="1"/>
</dbReference>
<dbReference type="PANTHER" id="PTHR43761">
    <property type="entry name" value="D-ISOMER SPECIFIC 2-HYDROXYACID DEHYDROGENASE FAMILY PROTEIN (AFU_ORTHOLOGUE AFUA_1G13630)"/>
    <property type="match status" value="1"/>
</dbReference>
<evidence type="ECO:0000256" key="1">
    <source>
        <dbReference type="ARBA" id="ARBA00005854"/>
    </source>
</evidence>
<sequence length="319" mass="34473">MKIVILDGYTENPGDLSWEGFEKLGEVRIYDRTPHDPAVIVERIGNAEAVITNKTPLTAETLALCPSVQYIGVLATGYNIVDTAAAAEREIPVCNIPSYCAESVAQLTFALLLEICHHAGHHSDAVHAGKWSSSIDFCFWDFPLIELMGKTMGIVGYGRIGKATAKIASAFGMKVLAYSRHMPETGDGVVEFVSLPELLAQSDVVSLHCPLNAESEKLINEEALRQMKDGAILLNTSRGGLLDEAAVAAALKTGKLYAAGVDVVSVEPVSEQNPLLGAENCIITPHIAWAPKDCRIRLMDMAVENLRSFLEGKTINRVN</sequence>
<dbReference type="GO" id="GO:0016616">
    <property type="term" value="F:oxidoreductase activity, acting on the CH-OH group of donors, NAD or NADP as acceptor"/>
    <property type="evidence" value="ECO:0007669"/>
    <property type="project" value="InterPro"/>
</dbReference>
<protein>
    <submittedName>
        <fullName evidence="7">D-2-hydroxyacid dehydrogenase</fullName>
    </submittedName>
</protein>
<feature type="domain" description="D-isomer specific 2-hydroxyacid dehydrogenase NAD-binding" evidence="6">
    <location>
        <begin position="109"/>
        <end position="288"/>
    </location>
</feature>
<proteinExistence type="inferred from homology"/>
<dbReference type="InterPro" id="IPR029752">
    <property type="entry name" value="D-isomer_DH_CS1"/>
</dbReference>
<dbReference type="CDD" id="cd12162">
    <property type="entry name" value="2-Hacid_dh_4"/>
    <property type="match status" value="1"/>
</dbReference>
<dbReference type="SUPFAM" id="SSF52283">
    <property type="entry name" value="Formate/glycerate dehydrogenase catalytic domain-like"/>
    <property type="match status" value="1"/>
</dbReference>
<evidence type="ECO:0000259" key="5">
    <source>
        <dbReference type="Pfam" id="PF00389"/>
    </source>
</evidence>
<dbReference type="InterPro" id="IPR006139">
    <property type="entry name" value="D-isomer_2_OHA_DH_cat_dom"/>
</dbReference>
<feature type="domain" description="D-isomer specific 2-hydroxyacid dehydrogenase catalytic" evidence="5">
    <location>
        <begin position="19"/>
        <end position="319"/>
    </location>
</feature>
<dbReference type="InterPro" id="IPR036291">
    <property type="entry name" value="NAD(P)-bd_dom_sf"/>
</dbReference>
<evidence type="ECO:0000256" key="4">
    <source>
        <dbReference type="RuleBase" id="RU003719"/>
    </source>
</evidence>
<comment type="caution">
    <text evidence="7">The sequence shown here is derived from an EMBL/GenBank/DDBJ whole genome shotgun (WGS) entry which is preliminary data.</text>
</comment>
<dbReference type="EMBL" id="DVGZ01000011">
    <property type="protein sequence ID" value="HIR46205.1"/>
    <property type="molecule type" value="Genomic_DNA"/>
</dbReference>
<dbReference type="InterPro" id="IPR006140">
    <property type="entry name" value="D-isomer_DH_NAD-bd"/>
</dbReference>
<reference evidence="7" key="1">
    <citation type="submission" date="2020-10" db="EMBL/GenBank/DDBJ databases">
        <authorList>
            <person name="Gilroy R."/>
        </authorList>
    </citation>
    <scope>NUCLEOTIDE SEQUENCE</scope>
    <source>
        <strain evidence="7">ChiSxjej1B13-7958</strain>
    </source>
</reference>
<comment type="similarity">
    <text evidence="1 4">Belongs to the D-isomer specific 2-hydroxyacid dehydrogenase family.</text>
</comment>
<accession>A0A9D1ALF2</accession>
<dbReference type="AlphaFoldDB" id="A0A9D1ALF2"/>
<dbReference type="PANTHER" id="PTHR43761:SF1">
    <property type="entry name" value="D-ISOMER SPECIFIC 2-HYDROXYACID DEHYDROGENASE CATALYTIC DOMAIN-CONTAINING PROTEIN-RELATED"/>
    <property type="match status" value="1"/>
</dbReference>
<evidence type="ECO:0000313" key="7">
    <source>
        <dbReference type="EMBL" id="HIR46205.1"/>
    </source>
</evidence>
<organism evidence="7 8">
    <name type="scientific">Candidatus Caccousia avicola</name>
    <dbReference type="NCBI Taxonomy" id="2840721"/>
    <lineage>
        <taxon>Bacteria</taxon>
        <taxon>Bacillati</taxon>
        <taxon>Bacillota</taxon>
        <taxon>Clostridia</taxon>
        <taxon>Eubacteriales</taxon>
        <taxon>Oscillospiraceae</taxon>
        <taxon>Oscillospiraceae incertae sedis</taxon>
        <taxon>Candidatus Caccousia</taxon>
    </lineage>
</organism>
<dbReference type="InterPro" id="IPR050418">
    <property type="entry name" value="D-iso_2-hydroxyacid_DH_PdxB"/>
</dbReference>
<dbReference type="Gene3D" id="3.40.50.720">
    <property type="entry name" value="NAD(P)-binding Rossmann-like Domain"/>
    <property type="match status" value="2"/>
</dbReference>
<evidence type="ECO:0000256" key="2">
    <source>
        <dbReference type="ARBA" id="ARBA00023002"/>
    </source>
</evidence>
<keyword evidence="2 4" id="KW-0560">Oxidoreductase</keyword>